<feature type="compositionally biased region" description="Basic and acidic residues" evidence="1">
    <location>
        <begin position="69"/>
        <end position="83"/>
    </location>
</feature>
<evidence type="ECO:0000313" key="2">
    <source>
        <dbReference type="EMBL" id="KAJ1081409.1"/>
    </source>
</evidence>
<comment type="caution">
    <text evidence="2">The sequence shown here is derived from an EMBL/GenBank/DDBJ whole genome shotgun (WGS) entry which is preliminary data.</text>
</comment>
<feature type="region of interest" description="Disordered" evidence="1">
    <location>
        <begin position="17"/>
        <end position="83"/>
    </location>
</feature>
<dbReference type="Proteomes" id="UP001066276">
    <property type="component" value="Chromosome 12"/>
</dbReference>
<organism evidence="2 3">
    <name type="scientific">Pleurodeles waltl</name>
    <name type="common">Iberian ribbed newt</name>
    <dbReference type="NCBI Taxonomy" id="8319"/>
    <lineage>
        <taxon>Eukaryota</taxon>
        <taxon>Metazoa</taxon>
        <taxon>Chordata</taxon>
        <taxon>Craniata</taxon>
        <taxon>Vertebrata</taxon>
        <taxon>Euteleostomi</taxon>
        <taxon>Amphibia</taxon>
        <taxon>Batrachia</taxon>
        <taxon>Caudata</taxon>
        <taxon>Salamandroidea</taxon>
        <taxon>Salamandridae</taxon>
        <taxon>Pleurodelinae</taxon>
        <taxon>Pleurodeles</taxon>
    </lineage>
</organism>
<keyword evidence="3" id="KW-1185">Reference proteome</keyword>
<protein>
    <submittedName>
        <fullName evidence="2">Uncharacterized protein</fullName>
    </submittedName>
</protein>
<accession>A0AAV7KTS6</accession>
<name>A0AAV7KTS6_PLEWA</name>
<proteinExistence type="predicted"/>
<evidence type="ECO:0000256" key="1">
    <source>
        <dbReference type="SAM" id="MobiDB-lite"/>
    </source>
</evidence>
<dbReference type="AlphaFoldDB" id="A0AAV7KTS6"/>
<gene>
    <name evidence="2" type="ORF">NDU88_001591</name>
</gene>
<sequence>MDLVKKSEFSLVASRSPVNTKQVGPGAIAHKDTGLGGPLRVNGAGGTEKLQEHEQAPKRMGTIGRGRGNKTESDEKKYRGKEH</sequence>
<evidence type="ECO:0000313" key="3">
    <source>
        <dbReference type="Proteomes" id="UP001066276"/>
    </source>
</evidence>
<reference evidence="2" key="1">
    <citation type="journal article" date="2022" name="bioRxiv">
        <title>Sequencing and chromosome-scale assembly of the giantPleurodeles waltlgenome.</title>
        <authorList>
            <person name="Brown T."/>
            <person name="Elewa A."/>
            <person name="Iarovenko S."/>
            <person name="Subramanian E."/>
            <person name="Araus A.J."/>
            <person name="Petzold A."/>
            <person name="Susuki M."/>
            <person name="Suzuki K.-i.T."/>
            <person name="Hayashi T."/>
            <person name="Toyoda A."/>
            <person name="Oliveira C."/>
            <person name="Osipova E."/>
            <person name="Leigh N.D."/>
            <person name="Simon A."/>
            <person name="Yun M.H."/>
        </authorList>
    </citation>
    <scope>NUCLEOTIDE SEQUENCE</scope>
    <source>
        <strain evidence="2">20211129_DDA</strain>
        <tissue evidence="2">Liver</tissue>
    </source>
</reference>
<dbReference type="EMBL" id="JANPWB010000016">
    <property type="protein sequence ID" value="KAJ1081409.1"/>
    <property type="molecule type" value="Genomic_DNA"/>
</dbReference>